<feature type="compositionally biased region" description="Basic and acidic residues" evidence="1">
    <location>
        <begin position="282"/>
        <end position="294"/>
    </location>
</feature>
<accession>A0A8K0JD23</accession>
<feature type="region of interest" description="Disordered" evidence="1">
    <location>
        <begin position="149"/>
        <end position="305"/>
    </location>
</feature>
<name>A0A8K0JD23_9HYPO</name>
<feature type="compositionally biased region" description="Polar residues" evidence="1">
    <location>
        <begin position="165"/>
        <end position="177"/>
    </location>
</feature>
<feature type="compositionally biased region" description="Polar residues" evidence="1">
    <location>
        <begin position="184"/>
        <end position="193"/>
    </location>
</feature>
<proteinExistence type="predicted"/>
<feature type="compositionally biased region" description="Polar residues" evidence="1">
    <location>
        <begin position="234"/>
        <end position="244"/>
    </location>
</feature>
<sequence length="305" mass="34594">MPWGKPPNVDFEQEPQYQWPFWLVGLDEDDLFGDLYERFNTTSIFIQDGQAFHKDVSEVAYRSSSKEDFYARLRIRRDERLEELKSFIRALCFISFSGHSRFNPEQSNAYNRFNIYGSVDSIIAFVSTFLGPNERGELPSESRHALWFNGQRSGPFFGHPDMPTDSRNPTPNATERTASPAHQGAQQIPQASTSKKRSWQMTDVDETGHDTNSHSKRQCKGTDASTIRGHVLDGTQNQGMTTTKAPFETQKESNDARLSAELAVTNGPKETDRPSGSTSTDHFNEPNERERTLDDEKEQGMTQAP</sequence>
<comment type="caution">
    <text evidence="2">The sequence shown here is derived from an EMBL/GenBank/DDBJ whole genome shotgun (WGS) entry which is preliminary data.</text>
</comment>
<dbReference type="OrthoDB" id="4366798at2759"/>
<dbReference type="Proteomes" id="UP000811619">
    <property type="component" value="Unassembled WGS sequence"/>
</dbReference>
<reference evidence="2" key="1">
    <citation type="journal article" date="2020" name="bioRxiv">
        <title>Whole genome comparisons of ergot fungi reveals the divergence and evolution of species within the genus Claviceps are the result of varying mechanisms driving genome evolution and host range expansion.</title>
        <authorList>
            <person name="Wyka S.A."/>
            <person name="Mondo S.J."/>
            <person name="Liu M."/>
            <person name="Dettman J."/>
            <person name="Nalam V."/>
            <person name="Broders K.D."/>
        </authorList>
    </citation>
    <scope>NUCLEOTIDE SEQUENCE</scope>
    <source>
        <strain evidence="2">CCC 489</strain>
    </source>
</reference>
<keyword evidence="3" id="KW-1185">Reference proteome</keyword>
<evidence type="ECO:0000313" key="3">
    <source>
        <dbReference type="Proteomes" id="UP000811619"/>
    </source>
</evidence>
<dbReference type="EMBL" id="SRPY01000089">
    <property type="protein sequence ID" value="KAG5928925.1"/>
    <property type="molecule type" value="Genomic_DNA"/>
</dbReference>
<evidence type="ECO:0000313" key="2">
    <source>
        <dbReference type="EMBL" id="KAG5928925.1"/>
    </source>
</evidence>
<dbReference type="AlphaFoldDB" id="A0A8K0JD23"/>
<organism evidence="2 3">
    <name type="scientific">Claviceps africana</name>
    <dbReference type="NCBI Taxonomy" id="83212"/>
    <lineage>
        <taxon>Eukaryota</taxon>
        <taxon>Fungi</taxon>
        <taxon>Dikarya</taxon>
        <taxon>Ascomycota</taxon>
        <taxon>Pezizomycotina</taxon>
        <taxon>Sordariomycetes</taxon>
        <taxon>Hypocreomycetidae</taxon>
        <taxon>Hypocreales</taxon>
        <taxon>Clavicipitaceae</taxon>
        <taxon>Claviceps</taxon>
    </lineage>
</organism>
<protein>
    <submittedName>
        <fullName evidence="2">Uncharacterized protein</fullName>
    </submittedName>
</protein>
<evidence type="ECO:0000256" key="1">
    <source>
        <dbReference type="SAM" id="MobiDB-lite"/>
    </source>
</evidence>
<gene>
    <name evidence="2" type="ORF">E4U42_007630</name>
</gene>